<comment type="similarity">
    <text evidence="1">Belongs to the LysR transcriptional regulatory family.</text>
</comment>
<dbReference type="GO" id="GO:0003700">
    <property type="term" value="F:DNA-binding transcription factor activity"/>
    <property type="evidence" value="ECO:0007669"/>
    <property type="project" value="InterPro"/>
</dbReference>
<dbReference type="PANTHER" id="PTHR30126">
    <property type="entry name" value="HTH-TYPE TRANSCRIPTIONAL REGULATOR"/>
    <property type="match status" value="1"/>
</dbReference>
<evidence type="ECO:0000313" key="6">
    <source>
        <dbReference type="EMBL" id="KRM76622.1"/>
    </source>
</evidence>
<sequence length="291" mass="33258">MDEKDIEMLLAIQKTHSITHAAELLFINQSSLSKRLQILERRLHAKLVSRTNQGVQFTPAGEATLQTAIEINKLNSDLQETLATDELEVRGTLNLGCSINYAQYELPALLVAFQKQYPKVRLNITIDYSRTIYQRLLANDAIDVGIIRGEFKGPLRKIPISTEAINLICQKSSDADKLQELPFIQRKTDYHFQDEMNDWLTEHQLSVLTHQTITVNNLTSCVEFVRHGLGWAIVPDIALHNFDGYHQALQLNQHAFTRTTYLMAKANTLNLPVVDAFYEVLMRERQQNKKA</sequence>
<dbReference type="Gene3D" id="1.10.10.10">
    <property type="entry name" value="Winged helix-like DNA-binding domain superfamily/Winged helix DNA-binding domain"/>
    <property type="match status" value="1"/>
</dbReference>
<dbReference type="Pfam" id="PF00126">
    <property type="entry name" value="HTH_1"/>
    <property type="match status" value="1"/>
</dbReference>
<dbReference type="CDD" id="cd05466">
    <property type="entry name" value="PBP2_LTTR_substrate"/>
    <property type="match status" value="1"/>
</dbReference>
<evidence type="ECO:0000259" key="5">
    <source>
        <dbReference type="PROSITE" id="PS50931"/>
    </source>
</evidence>
<evidence type="ECO:0000256" key="1">
    <source>
        <dbReference type="ARBA" id="ARBA00009437"/>
    </source>
</evidence>
<dbReference type="PANTHER" id="PTHR30126:SF78">
    <property type="entry name" value="HTH LYSR-TYPE DOMAIN-CONTAINING PROTEIN"/>
    <property type="match status" value="1"/>
</dbReference>
<keyword evidence="2" id="KW-0805">Transcription regulation</keyword>
<dbReference type="Proteomes" id="UP000051845">
    <property type="component" value="Unassembled WGS sequence"/>
</dbReference>
<dbReference type="InterPro" id="IPR005119">
    <property type="entry name" value="LysR_subst-bd"/>
</dbReference>
<gene>
    <name evidence="6" type="ORF">FC82_GL001311</name>
</gene>
<feature type="domain" description="HTH lysR-type" evidence="5">
    <location>
        <begin position="1"/>
        <end position="58"/>
    </location>
</feature>
<dbReference type="InterPro" id="IPR036388">
    <property type="entry name" value="WH-like_DNA-bd_sf"/>
</dbReference>
<protein>
    <submittedName>
        <fullName evidence="6">LysR family transcriptional regulator</fullName>
    </submittedName>
</protein>
<dbReference type="RefSeq" id="WP_056996441.1">
    <property type="nucleotide sequence ID" value="NZ_AYYR01000023.1"/>
</dbReference>
<evidence type="ECO:0000313" key="7">
    <source>
        <dbReference type="Proteomes" id="UP000051845"/>
    </source>
</evidence>
<dbReference type="Pfam" id="PF03466">
    <property type="entry name" value="LysR_substrate"/>
    <property type="match status" value="1"/>
</dbReference>
<dbReference type="SUPFAM" id="SSF53850">
    <property type="entry name" value="Periplasmic binding protein-like II"/>
    <property type="match status" value="1"/>
</dbReference>
<evidence type="ECO:0000256" key="4">
    <source>
        <dbReference type="ARBA" id="ARBA00023163"/>
    </source>
</evidence>
<reference evidence="6 7" key="1">
    <citation type="journal article" date="2015" name="Genome Announc.">
        <title>Expanding the biotechnology potential of lactobacilli through comparative genomics of 213 strains and associated genera.</title>
        <authorList>
            <person name="Sun Z."/>
            <person name="Harris H.M."/>
            <person name="McCann A."/>
            <person name="Guo C."/>
            <person name="Argimon S."/>
            <person name="Zhang W."/>
            <person name="Yang X."/>
            <person name="Jeffery I.B."/>
            <person name="Cooney J.C."/>
            <person name="Kagawa T.F."/>
            <person name="Liu W."/>
            <person name="Song Y."/>
            <person name="Salvetti E."/>
            <person name="Wrobel A."/>
            <person name="Rasinkangas P."/>
            <person name="Parkhill J."/>
            <person name="Rea M.C."/>
            <person name="O'Sullivan O."/>
            <person name="Ritari J."/>
            <person name="Douillard F.P."/>
            <person name="Paul Ross R."/>
            <person name="Yang R."/>
            <person name="Briner A.E."/>
            <person name="Felis G.E."/>
            <person name="de Vos W.M."/>
            <person name="Barrangou R."/>
            <person name="Klaenhammer T.R."/>
            <person name="Caufield P.W."/>
            <person name="Cui Y."/>
            <person name="Zhang H."/>
            <person name="O'Toole P.W."/>
        </authorList>
    </citation>
    <scope>NUCLEOTIDE SEQUENCE [LARGE SCALE GENOMIC DNA]</scope>
    <source>
        <strain evidence="6 7">DSM 20515</strain>
    </source>
</reference>
<keyword evidence="3" id="KW-0238">DNA-binding</keyword>
<dbReference type="Gene3D" id="3.40.190.290">
    <property type="match status" value="1"/>
</dbReference>
<evidence type="ECO:0000256" key="2">
    <source>
        <dbReference type="ARBA" id="ARBA00023015"/>
    </source>
</evidence>
<comment type="caution">
    <text evidence="6">The sequence shown here is derived from an EMBL/GenBank/DDBJ whole genome shotgun (WGS) entry which is preliminary data.</text>
</comment>
<name>A0A0R2BBH7_SECCO</name>
<dbReference type="STRING" id="33960.TY91_04320"/>
<dbReference type="InterPro" id="IPR036390">
    <property type="entry name" value="WH_DNA-bd_sf"/>
</dbReference>
<keyword evidence="4" id="KW-0804">Transcription</keyword>
<dbReference type="InterPro" id="IPR000847">
    <property type="entry name" value="LysR_HTH_N"/>
</dbReference>
<organism evidence="6 7">
    <name type="scientific">Secundilactobacillus collinoides DSM 20515 = JCM 1123</name>
    <dbReference type="NCBI Taxonomy" id="1423733"/>
    <lineage>
        <taxon>Bacteria</taxon>
        <taxon>Bacillati</taxon>
        <taxon>Bacillota</taxon>
        <taxon>Bacilli</taxon>
        <taxon>Lactobacillales</taxon>
        <taxon>Lactobacillaceae</taxon>
        <taxon>Secundilactobacillus</taxon>
    </lineage>
</organism>
<dbReference type="GO" id="GO:0000976">
    <property type="term" value="F:transcription cis-regulatory region binding"/>
    <property type="evidence" value="ECO:0007669"/>
    <property type="project" value="TreeGrafter"/>
</dbReference>
<dbReference type="PROSITE" id="PS50931">
    <property type="entry name" value="HTH_LYSR"/>
    <property type="match status" value="1"/>
</dbReference>
<dbReference type="EMBL" id="AYYR01000023">
    <property type="protein sequence ID" value="KRM76622.1"/>
    <property type="molecule type" value="Genomic_DNA"/>
</dbReference>
<dbReference type="PATRIC" id="fig|1423733.4.peg.1379"/>
<proteinExistence type="inferred from homology"/>
<evidence type="ECO:0000256" key="3">
    <source>
        <dbReference type="ARBA" id="ARBA00023125"/>
    </source>
</evidence>
<accession>A0A0R2BBH7</accession>
<dbReference type="SUPFAM" id="SSF46785">
    <property type="entry name" value="Winged helix' DNA-binding domain"/>
    <property type="match status" value="1"/>
</dbReference>
<dbReference type="AlphaFoldDB" id="A0A0R2BBH7"/>